<dbReference type="Gene3D" id="3.40.50.720">
    <property type="entry name" value="NAD(P)-binding Rossmann-like Domain"/>
    <property type="match status" value="1"/>
</dbReference>
<dbReference type="AlphaFoldDB" id="A0A4V3E2I2"/>
<dbReference type="Pfam" id="PF01370">
    <property type="entry name" value="Epimerase"/>
    <property type="match status" value="1"/>
</dbReference>
<dbReference type="GO" id="GO:0004029">
    <property type="term" value="F:aldehyde dehydrogenase (NAD+) activity"/>
    <property type="evidence" value="ECO:0007669"/>
    <property type="project" value="TreeGrafter"/>
</dbReference>
<dbReference type="EMBL" id="SNZV01000001">
    <property type="protein sequence ID" value="TDS17268.1"/>
    <property type="molecule type" value="Genomic_DNA"/>
</dbReference>
<dbReference type="InterPro" id="IPR036291">
    <property type="entry name" value="NAD(P)-bd_dom_sf"/>
</dbReference>
<proteinExistence type="predicted"/>
<dbReference type="InterPro" id="IPR051783">
    <property type="entry name" value="NAD(P)-dependent_oxidoreduct"/>
</dbReference>
<keyword evidence="3" id="KW-1185">Reference proteome</keyword>
<dbReference type="Proteomes" id="UP000294752">
    <property type="component" value="Unassembled WGS sequence"/>
</dbReference>
<evidence type="ECO:0000259" key="1">
    <source>
        <dbReference type="Pfam" id="PF01370"/>
    </source>
</evidence>
<reference evidence="2 3" key="1">
    <citation type="submission" date="2019-03" db="EMBL/GenBank/DDBJ databases">
        <title>Genomic Encyclopedia of Type Strains, Phase III (KMG-III): the genomes of soil and plant-associated and newly described type strains.</title>
        <authorList>
            <person name="Whitman W."/>
        </authorList>
    </citation>
    <scope>NUCLEOTIDE SEQUENCE [LARGE SCALE GENOMIC DNA]</scope>
    <source>
        <strain evidence="2 3">CGMCC 1.12801</strain>
    </source>
</reference>
<dbReference type="GO" id="GO:0005737">
    <property type="term" value="C:cytoplasm"/>
    <property type="evidence" value="ECO:0007669"/>
    <property type="project" value="TreeGrafter"/>
</dbReference>
<organism evidence="2 3">
    <name type="scientific">Sphingobacterium paludis</name>
    <dbReference type="NCBI Taxonomy" id="1476465"/>
    <lineage>
        <taxon>Bacteria</taxon>
        <taxon>Pseudomonadati</taxon>
        <taxon>Bacteroidota</taxon>
        <taxon>Sphingobacteriia</taxon>
        <taxon>Sphingobacteriales</taxon>
        <taxon>Sphingobacteriaceae</taxon>
        <taxon>Sphingobacterium</taxon>
    </lineage>
</organism>
<sequence>MCVYGQAISSKSTFCEGILNSQKSDKNDEEGRNLLRFLILGCGWIGEALAETLVQQGHHVYATTTHSEKYQRLLAVGISAILANFDEEVDLAHFPKEVDFILNSIPAVKRLEQPLLEARFASVRKVVASIAYRKQLFLSSIGVYPDIDGRYTERSALGADAHKLRFAESCMLALPNTIVYRLGGLFGEQRIFAKYFQDKVCHTGAQLANFIHRDDVLTLIVLGFDQNLSSSCYNLVAPEHPTKRDVILASAAKYDFRLPRAFEDQDNFKKFVSGDKIRQELNYMFQYPSPLDF</sequence>
<gene>
    <name evidence="2" type="ORF">B0I21_101130</name>
</gene>
<evidence type="ECO:0000313" key="3">
    <source>
        <dbReference type="Proteomes" id="UP000294752"/>
    </source>
</evidence>
<dbReference type="InterPro" id="IPR001509">
    <property type="entry name" value="Epimerase_deHydtase"/>
</dbReference>
<comment type="caution">
    <text evidence="2">The sequence shown here is derived from an EMBL/GenBank/DDBJ whole genome shotgun (WGS) entry which is preliminary data.</text>
</comment>
<evidence type="ECO:0000313" key="2">
    <source>
        <dbReference type="EMBL" id="TDS17268.1"/>
    </source>
</evidence>
<name>A0A4V3E2I2_9SPHI</name>
<dbReference type="PANTHER" id="PTHR48079:SF6">
    <property type="entry name" value="NAD(P)-BINDING DOMAIN-CONTAINING PROTEIN-RELATED"/>
    <property type="match status" value="1"/>
</dbReference>
<dbReference type="PANTHER" id="PTHR48079">
    <property type="entry name" value="PROTEIN YEEZ"/>
    <property type="match status" value="1"/>
</dbReference>
<dbReference type="SUPFAM" id="SSF51735">
    <property type="entry name" value="NAD(P)-binding Rossmann-fold domains"/>
    <property type="match status" value="1"/>
</dbReference>
<accession>A0A4V3E2I2</accession>
<feature type="domain" description="NAD-dependent epimerase/dehydratase" evidence="1">
    <location>
        <begin position="38"/>
        <end position="150"/>
    </location>
</feature>
<protein>
    <submittedName>
        <fullName evidence="2">NAD dependent epimerase/dehydratase family enzyme</fullName>
    </submittedName>
</protein>